<proteinExistence type="predicted"/>
<dbReference type="HOGENOM" id="CLU_2954088_0_0_6"/>
<comment type="caution">
    <text evidence="1">The sequence shown here is derived from an EMBL/GenBank/DDBJ whole genome shotgun (WGS) entry which is preliminary data.</text>
</comment>
<name>G9Y0K7_HAFAL</name>
<dbReference type="EMBL" id="AGCI01000001">
    <property type="protein sequence ID" value="EHM48886.1"/>
    <property type="molecule type" value="Genomic_DNA"/>
</dbReference>
<reference evidence="1 2" key="1">
    <citation type="submission" date="2011-08" db="EMBL/GenBank/DDBJ databases">
        <authorList>
            <person name="Weinstock G."/>
            <person name="Sodergren E."/>
            <person name="Clifton S."/>
            <person name="Fulton L."/>
            <person name="Fulton B."/>
            <person name="Courtney L."/>
            <person name="Fronick C."/>
            <person name="Harrison M."/>
            <person name="Strong C."/>
            <person name="Farmer C."/>
            <person name="Delahaunty K."/>
            <person name="Markovic C."/>
            <person name="Hall O."/>
            <person name="Minx P."/>
            <person name="Tomlinson C."/>
            <person name="Mitreva M."/>
            <person name="Hou S."/>
            <person name="Chen J."/>
            <person name="Wollam A."/>
            <person name="Pepin K.H."/>
            <person name="Johnson M."/>
            <person name="Bhonagiri V."/>
            <person name="Zhang X."/>
            <person name="Suruliraj S."/>
            <person name="Warren W."/>
            <person name="Chinwalla A."/>
            <person name="Mardis E.R."/>
            <person name="Wilson R.K."/>
        </authorList>
    </citation>
    <scope>NUCLEOTIDE SEQUENCE [LARGE SCALE GENOMIC DNA]</scope>
    <source>
        <strain evidence="1 2">ATCC 51873</strain>
    </source>
</reference>
<accession>G9Y0K7</accession>
<dbReference type="Proteomes" id="UP000005959">
    <property type="component" value="Unassembled WGS sequence"/>
</dbReference>
<sequence>MAVKLTVTLSSNNNGINFNAEIDNENKNEDIEETLIQCLLAACLGELNRLKKESHDGDS</sequence>
<evidence type="ECO:0000313" key="1">
    <source>
        <dbReference type="EMBL" id="EHM48886.1"/>
    </source>
</evidence>
<dbReference type="RefSeq" id="WP_004088905.1">
    <property type="nucleotide sequence ID" value="NZ_JH417481.1"/>
</dbReference>
<gene>
    <name evidence="1" type="ORF">HMPREF0454_00065</name>
</gene>
<organism evidence="1 2">
    <name type="scientific">Hafnia alvei ATCC 51873</name>
    <dbReference type="NCBI Taxonomy" id="1002364"/>
    <lineage>
        <taxon>Bacteria</taxon>
        <taxon>Pseudomonadati</taxon>
        <taxon>Pseudomonadota</taxon>
        <taxon>Gammaproteobacteria</taxon>
        <taxon>Enterobacterales</taxon>
        <taxon>Hafniaceae</taxon>
        <taxon>Hafnia</taxon>
    </lineage>
</organism>
<protein>
    <submittedName>
        <fullName evidence="1">Uncharacterized protein</fullName>
    </submittedName>
</protein>
<dbReference type="AlphaFoldDB" id="G9Y0K7"/>
<evidence type="ECO:0000313" key="2">
    <source>
        <dbReference type="Proteomes" id="UP000005959"/>
    </source>
</evidence>
<dbReference type="PATRIC" id="fig|1002364.3.peg.56"/>